<keyword evidence="1" id="KW-0812">Transmembrane</keyword>
<name>A0A142EKT3_9BACT</name>
<dbReference type="STRING" id="1727163.AO498_04912"/>
<gene>
    <name evidence="2" type="ORF">AO498_04912</name>
</gene>
<evidence type="ECO:0000313" key="2">
    <source>
        <dbReference type="EMBL" id="AMQ55738.1"/>
    </source>
</evidence>
<proteinExistence type="predicted"/>
<sequence>MKHPLWTLLVLTVIILSFLSFFVLFSEETLEPKLGPIPYVFWVSFGVTCLIVLATYLGSKVFPFENNRKS</sequence>
<evidence type="ECO:0000256" key="1">
    <source>
        <dbReference type="SAM" id="Phobius"/>
    </source>
</evidence>
<keyword evidence="1" id="KW-1133">Transmembrane helix</keyword>
<dbReference type="AlphaFoldDB" id="A0A142EKT3"/>
<reference evidence="2 3" key="2">
    <citation type="journal article" date="2016" name="Genome Announc.">
        <title>Complete Genome Sequence of Algoriphagus sp. Strain M8-2, Isolated from a Brackish Lake.</title>
        <authorList>
            <person name="Muraguchi Y."/>
            <person name="Kushimoto K."/>
            <person name="Ohtsubo Y."/>
            <person name="Suzuki T."/>
            <person name="Dohra H."/>
            <person name="Kimbara K."/>
            <person name="Shintani M."/>
        </authorList>
    </citation>
    <scope>NUCLEOTIDE SEQUENCE [LARGE SCALE GENOMIC DNA]</scope>
    <source>
        <strain evidence="2 3">M8-2</strain>
    </source>
</reference>
<feature type="transmembrane region" description="Helical" evidence="1">
    <location>
        <begin position="5"/>
        <end position="25"/>
    </location>
</feature>
<dbReference type="RefSeq" id="WP_148660189.1">
    <property type="nucleotide sequence ID" value="NZ_CP012836.1"/>
</dbReference>
<dbReference type="EMBL" id="CP012836">
    <property type="protein sequence ID" value="AMQ55738.1"/>
    <property type="molecule type" value="Genomic_DNA"/>
</dbReference>
<keyword evidence="3" id="KW-1185">Reference proteome</keyword>
<organism evidence="2 3">
    <name type="scientific">Algoriphagus sanaruensis</name>
    <dbReference type="NCBI Taxonomy" id="1727163"/>
    <lineage>
        <taxon>Bacteria</taxon>
        <taxon>Pseudomonadati</taxon>
        <taxon>Bacteroidota</taxon>
        <taxon>Cytophagia</taxon>
        <taxon>Cytophagales</taxon>
        <taxon>Cyclobacteriaceae</taxon>
        <taxon>Algoriphagus</taxon>
    </lineage>
</organism>
<feature type="transmembrane region" description="Helical" evidence="1">
    <location>
        <begin position="37"/>
        <end position="59"/>
    </location>
</feature>
<dbReference type="Proteomes" id="UP000073816">
    <property type="component" value="Chromosome"/>
</dbReference>
<dbReference type="KEGG" id="alm:AO498_04912"/>
<dbReference type="OrthoDB" id="826661at2"/>
<dbReference type="PATRIC" id="fig|1727163.4.peg.1022"/>
<evidence type="ECO:0000313" key="3">
    <source>
        <dbReference type="Proteomes" id="UP000073816"/>
    </source>
</evidence>
<reference evidence="3" key="1">
    <citation type="submission" date="2015-09" db="EMBL/GenBank/DDBJ databases">
        <title>Complete sequence of Algoriphagus sp. M8-2.</title>
        <authorList>
            <person name="Shintani M."/>
        </authorList>
    </citation>
    <scope>NUCLEOTIDE SEQUENCE [LARGE SCALE GENOMIC DNA]</scope>
    <source>
        <strain evidence="3">M8-2</strain>
    </source>
</reference>
<accession>A0A142EKT3</accession>
<keyword evidence="1" id="KW-0472">Membrane</keyword>
<protein>
    <submittedName>
        <fullName evidence="2">Uncharacterized protein</fullName>
    </submittedName>
</protein>